<dbReference type="Gene3D" id="6.10.340.10">
    <property type="match status" value="1"/>
</dbReference>
<evidence type="ECO:0000313" key="11">
    <source>
        <dbReference type="Proteomes" id="UP001597120"/>
    </source>
</evidence>
<dbReference type="InterPro" id="IPR050640">
    <property type="entry name" value="Bact_2-comp_sensor_kinase"/>
</dbReference>
<keyword evidence="11" id="KW-1185">Reference proteome</keyword>
<keyword evidence="5 6" id="KW-0472">Membrane</keyword>
<comment type="subcellular location">
    <subcellularLocation>
        <location evidence="1">Cell membrane</location>
        <topology evidence="1">Multi-pass membrane protein</topology>
    </subcellularLocation>
</comment>
<proteinExistence type="predicted"/>
<dbReference type="EC" id="2.7.13.3" evidence="10"/>
<feature type="domain" description="Cache" evidence="8">
    <location>
        <begin position="42"/>
        <end position="258"/>
    </location>
</feature>
<dbReference type="Proteomes" id="UP001597120">
    <property type="component" value="Unassembled WGS sequence"/>
</dbReference>
<evidence type="ECO:0000259" key="8">
    <source>
        <dbReference type="Pfam" id="PF02743"/>
    </source>
</evidence>
<keyword evidence="4 6" id="KW-1133">Transmembrane helix</keyword>
<evidence type="ECO:0000256" key="2">
    <source>
        <dbReference type="ARBA" id="ARBA00022475"/>
    </source>
</evidence>
<dbReference type="InterPro" id="IPR003594">
    <property type="entry name" value="HATPase_dom"/>
</dbReference>
<evidence type="ECO:0000256" key="6">
    <source>
        <dbReference type="SAM" id="Phobius"/>
    </source>
</evidence>
<accession>A0ABW3DCH9</accession>
<evidence type="ECO:0000256" key="5">
    <source>
        <dbReference type="ARBA" id="ARBA00023136"/>
    </source>
</evidence>
<evidence type="ECO:0000259" key="9">
    <source>
        <dbReference type="Pfam" id="PF06580"/>
    </source>
</evidence>
<dbReference type="PANTHER" id="PTHR34220">
    <property type="entry name" value="SENSOR HISTIDINE KINASE YPDA"/>
    <property type="match status" value="1"/>
</dbReference>
<dbReference type="EMBL" id="JBHTIU010000042">
    <property type="protein sequence ID" value="MFD0870264.1"/>
    <property type="molecule type" value="Genomic_DNA"/>
</dbReference>
<dbReference type="Gene3D" id="3.30.565.10">
    <property type="entry name" value="Histidine kinase-like ATPase, C-terminal domain"/>
    <property type="match status" value="1"/>
</dbReference>
<feature type="transmembrane region" description="Helical" evidence="6">
    <location>
        <begin position="12"/>
        <end position="34"/>
    </location>
</feature>
<sequence>MLAFLRRHSIRWQLIFTGIVILLMLIVIVIWSYYRILDITYERNSVYTQEIITTINQNILSNADTINRIMPNIAYNDTVQQYLRNEDPLARYELYLKLEKLLVNLRSMKQGILEIVLIGMNGNTYNCINCEKDIPLEEIPARTTAYYLGIHPLPAGVPLHLRSAFSEDYVIYVGVPVYDTATGAGTKIGYAIMVLDVNALVPHMDYMSQRITGKFYVTDRKGIIYAGNSPTEIGQPLPETLKIYEQETIPSTFKLNGENSVVHTLEVPEIGSRIISVFPVKELFRGLEDVQALIIGVFALLIAVLILCYIFISRNILLPLRSFLSYIYGIRAKGLESRSNRIAVRGYAEFDVMANKFNSLLDEIDDLVEELIESRTHIFELEILKQQAELRFLKSQINPHFLYNTLETMKGIALARGVREIRDMSDALSRIFRYSIKGEEHVRLQEEIDIIQAYVHVQQIRFEGRFNVQYEFAESTLNNKIIKMILQPLVENAIYHGIEPSMVTCRLVVGSRMGDNGQMIMWVEDDGVGMEAALLNSIRQSLRNQETGGELLPVSPSKHIGIMNVHRRLRIAYGDGYGISSIDSLPNEGTKVTLCIPVKEKI</sequence>
<feature type="transmembrane region" description="Helical" evidence="6">
    <location>
        <begin position="292"/>
        <end position="312"/>
    </location>
</feature>
<keyword evidence="10" id="KW-0808">Transferase</keyword>
<name>A0ABW3DCH9_9BACL</name>
<organism evidence="10 11">
    <name type="scientific">Paenibacillus residui</name>
    <dbReference type="NCBI Taxonomy" id="629724"/>
    <lineage>
        <taxon>Bacteria</taxon>
        <taxon>Bacillati</taxon>
        <taxon>Bacillota</taxon>
        <taxon>Bacilli</taxon>
        <taxon>Bacillales</taxon>
        <taxon>Paenibacillaceae</taxon>
        <taxon>Paenibacillus</taxon>
    </lineage>
</organism>
<dbReference type="Pfam" id="PF02743">
    <property type="entry name" value="dCache_1"/>
    <property type="match status" value="1"/>
</dbReference>
<dbReference type="Pfam" id="PF02518">
    <property type="entry name" value="HATPase_c"/>
    <property type="match status" value="1"/>
</dbReference>
<dbReference type="InterPro" id="IPR036890">
    <property type="entry name" value="HATPase_C_sf"/>
</dbReference>
<comment type="caution">
    <text evidence="10">The sequence shown here is derived from an EMBL/GenBank/DDBJ whole genome shotgun (WGS) entry which is preliminary data.</text>
</comment>
<dbReference type="InterPro" id="IPR010559">
    <property type="entry name" value="Sig_transdc_His_kin_internal"/>
</dbReference>
<dbReference type="Pfam" id="PF06580">
    <property type="entry name" value="His_kinase"/>
    <property type="match status" value="1"/>
</dbReference>
<keyword evidence="10" id="KW-0418">Kinase</keyword>
<dbReference type="InterPro" id="IPR033479">
    <property type="entry name" value="dCache_1"/>
</dbReference>
<keyword evidence="3 6" id="KW-0812">Transmembrane</keyword>
<evidence type="ECO:0000256" key="1">
    <source>
        <dbReference type="ARBA" id="ARBA00004651"/>
    </source>
</evidence>
<feature type="domain" description="Signal transduction histidine kinase internal region" evidence="9">
    <location>
        <begin position="388"/>
        <end position="466"/>
    </location>
</feature>
<evidence type="ECO:0000256" key="4">
    <source>
        <dbReference type="ARBA" id="ARBA00022989"/>
    </source>
</evidence>
<evidence type="ECO:0000313" key="10">
    <source>
        <dbReference type="EMBL" id="MFD0870264.1"/>
    </source>
</evidence>
<dbReference type="PANTHER" id="PTHR34220:SF7">
    <property type="entry name" value="SENSOR HISTIDINE KINASE YPDA"/>
    <property type="match status" value="1"/>
</dbReference>
<feature type="domain" description="Histidine kinase/HSP90-like ATPase" evidence="7">
    <location>
        <begin position="482"/>
        <end position="599"/>
    </location>
</feature>
<dbReference type="GO" id="GO:0004673">
    <property type="term" value="F:protein histidine kinase activity"/>
    <property type="evidence" value="ECO:0007669"/>
    <property type="project" value="UniProtKB-EC"/>
</dbReference>
<evidence type="ECO:0000259" key="7">
    <source>
        <dbReference type="Pfam" id="PF02518"/>
    </source>
</evidence>
<protein>
    <submittedName>
        <fullName evidence="10">Sensor histidine kinase</fullName>
        <ecNumber evidence="10">2.7.13.3</ecNumber>
    </submittedName>
</protein>
<evidence type="ECO:0000256" key="3">
    <source>
        <dbReference type="ARBA" id="ARBA00022692"/>
    </source>
</evidence>
<gene>
    <name evidence="10" type="ORF">ACFQ03_13970</name>
</gene>
<dbReference type="SUPFAM" id="SSF55874">
    <property type="entry name" value="ATPase domain of HSP90 chaperone/DNA topoisomerase II/histidine kinase"/>
    <property type="match status" value="1"/>
</dbReference>
<reference evidence="11" key="1">
    <citation type="journal article" date="2019" name="Int. J. Syst. Evol. Microbiol.">
        <title>The Global Catalogue of Microorganisms (GCM) 10K type strain sequencing project: providing services to taxonomists for standard genome sequencing and annotation.</title>
        <authorList>
            <consortium name="The Broad Institute Genomics Platform"/>
            <consortium name="The Broad Institute Genome Sequencing Center for Infectious Disease"/>
            <person name="Wu L."/>
            <person name="Ma J."/>
        </authorList>
    </citation>
    <scope>NUCLEOTIDE SEQUENCE [LARGE SCALE GENOMIC DNA]</scope>
    <source>
        <strain evidence="11">CCUG 57263</strain>
    </source>
</reference>
<dbReference type="RefSeq" id="WP_379288868.1">
    <property type="nucleotide sequence ID" value="NZ_JBHTIU010000042.1"/>
</dbReference>
<keyword evidence="2" id="KW-1003">Cell membrane</keyword>